<keyword evidence="1" id="KW-0732">Signal</keyword>
<dbReference type="Pfam" id="PF20545">
    <property type="entry name" value="DUF6759"/>
    <property type="match status" value="1"/>
</dbReference>
<name>A0A1N7JNT8_9FLAO</name>
<dbReference type="RefSeq" id="WP_076385273.1">
    <property type="nucleotide sequence ID" value="NZ_FTOI01000002.1"/>
</dbReference>
<organism evidence="3 4">
    <name type="scientific">Kaistella chaponensis</name>
    <dbReference type="NCBI Taxonomy" id="713588"/>
    <lineage>
        <taxon>Bacteria</taxon>
        <taxon>Pseudomonadati</taxon>
        <taxon>Bacteroidota</taxon>
        <taxon>Flavobacteriia</taxon>
        <taxon>Flavobacteriales</taxon>
        <taxon>Weeksellaceae</taxon>
        <taxon>Chryseobacterium group</taxon>
        <taxon>Kaistella</taxon>
    </lineage>
</organism>
<evidence type="ECO:0000259" key="2">
    <source>
        <dbReference type="Pfam" id="PF20545"/>
    </source>
</evidence>
<feature type="domain" description="DUF6759" evidence="2">
    <location>
        <begin position="99"/>
        <end position="189"/>
    </location>
</feature>
<dbReference type="PROSITE" id="PS51257">
    <property type="entry name" value="PROKAR_LIPOPROTEIN"/>
    <property type="match status" value="1"/>
</dbReference>
<gene>
    <name evidence="3" type="ORF">SAMN05421789_102237</name>
</gene>
<evidence type="ECO:0000313" key="3">
    <source>
        <dbReference type="EMBL" id="SIS50980.1"/>
    </source>
</evidence>
<dbReference type="EMBL" id="FTOI01000002">
    <property type="protein sequence ID" value="SIS50980.1"/>
    <property type="molecule type" value="Genomic_DNA"/>
</dbReference>
<keyword evidence="4" id="KW-1185">Reference proteome</keyword>
<evidence type="ECO:0000256" key="1">
    <source>
        <dbReference type="SAM" id="SignalP"/>
    </source>
</evidence>
<feature type="signal peptide" evidence="1">
    <location>
        <begin position="1"/>
        <end position="18"/>
    </location>
</feature>
<evidence type="ECO:0000313" key="4">
    <source>
        <dbReference type="Proteomes" id="UP000185839"/>
    </source>
</evidence>
<dbReference type="AlphaFoldDB" id="A0A1N7JNT8"/>
<feature type="chain" id="PRO_5012952789" description="DUF6759 domain-containing protein" evidence="1">
    <location>
        <begin position="19"/>
        <end position="192"/>
    </location>
</feature>
<sequence>MYKYLFIFGLFFSSLACAQSTYTAGQVEKSTDPQVIANFIKFNPTHPRTPEFKRKLLAVINNDKSPAQKAAVAKPTVKAINTEKLEKAVNRGNAKGESSEKNKRTAELLTHIFSNDVSGTTAYVQIINKSKCNLIVKISGKKFYNLDVPARNQNFVLVDKGNYILTTSVCDAKYSSSKNINKDIVVTLNPPK</sequence>
<dbReference type="InterPro" id="IPR046647">
    <property type="entry name" value="DUF6759"/>
</dbReference>
<dbReference type="OrthoDB" id="1250055at2"/>
<dbReference type="Proteomes" id="UP000185839">
    <property type="component" value="Unassembled WGS sequence"/>
</dbReference>
<accession>A0A1N7JNT8</accession>
<protein>
    <recommendedName>
        <fullName evidence="2">DUF6759 domain-containing protein</fullName>
    </recommendedName>
</protein>
<proteinExistence type="predicted"/>
<reference evidence="4" key="1">
    <citation type="submission" date="2017-01" db="EMBL/GenBank/DDBJ databases">
        <authorList>
            <person name="Varghese N."/>
            <person name="Submissions S."/>
        </authorList>
    </citation>
    <scope>NUCLEOTIDE SEQUENCE [LARGE SCALE GENOMIC DNA]</scope>
    <source>
        <strain evidence="4">DSM 23145</strain>
    </source>
</reference>